<dbReference type="SUPFAM" id="SSF52058">
    <property type="entry name" value="L domain-like"/>
    <property type="match status" value="1"/>
</dbReference>
<evidence type="ECO:0000256" key="2">
    <source>
        <dbReference type="ARBA" id="ARBA00022737"/>
    </source>
</evidence>
<evidence type="ECO:0000256" key="5">
    <source>
        <dbReference type="SAM" id="MobiDB-lite"/>
    </source>
</evidence>
<keyword evidence="3" id="KW-0040">ANK repeat</keyword>
<comment type="caution">
    <text evidence="7">The sequence shown here is derived from an EMBL/GenBank/DDBJ whole genome shotgun (WGS) entry which is preliminary data.</text>
</comment>
<dbReference type="PROSITE" id="PS51450">
    <property type="entry name" value="LRR"/>
    <property type="match status" value="2"/>
</dbReference>
<dbReference type="InterPro" id="IPR003591">
    <property type="entry name" value="Leu-rich_rpt_typical-subtyp"/>
</dbReference>
<protein>
    <submittedName>
        <fullName evidence="7">Ankyrin repeat-containing domain</fullName>
    </submittedName>
</protein>
<dbReference type="PROSITE" id="PS50088">
    <property type="entry name" value="ANK_REPEAT"/>
    <property type="match status" value="1"/>
</dbReference>
<keyword evidence="4" id="KW-0175">Coiled coil</keyword>
<dbReference type="OrthoDB" id="310270at2759"/>
<dbReference type="InterPro" id="IPR050216">
    <property type="entry name" value="LRR_domain-containing"/>
</dbReference>
<organism evidence="7 8">
    <name type="scientific">Pseudocohnilembus persalinus</name>
    <name type="common">Ciliate</name>
    <dbReference type="NCBI Taxonomy" id="266149"/>
    <lineage>
        <taxon>Eukaryota</taxon>
        <taxon>Sar</taxon>
        <taxon>Alveolata</taxon>
        <taxon>Ciliophora</taxon>
        <taxon>Intramacronucleata</taxon>
        <taxon>Oligohymenophorea</taxon>
        <taxon>Scuticociliatia</taxon>
        <taxon>Philasterida</taxon>
        <taxon>Pseudocohnilembidae</taxon>
        <taxon>Pseudocohnilembus</taxon>
    </lineage>
</organism>
<feature type="domain" description="Disease resistance R13L4/SHOC-2-like LRR" evidence="6">
    <location>
        <begin position="69"/>
        <end position="216"/>
    </location>
</feature>
<name>A0A0V0QWH5_PSEPJ</name>
<dbReference type="AlphaFoldDB" id="A0A0V0QWH5"/>
<dbReference type="InterPro" id="IPR032675">
    <property type="entry name" value="LRR_dom_sf"/>
</dbReference>
<feature type="repeat" description="ANK" evidence="3">
    <location>
        <begin position="343"/>
        <end position="375"/>
    </location>
</feature>
<reference evidence="7 8" key="1">
    <citation type="journal article" date="2015" name="Sci. Rep.">
        <title>Genome of the facultative scuticociliatosis pathogen Pseudocohnilembus persalinus provides insight into its virulence through horizontal gene transfer.</title>
        <authorList>
            <person name="Xiong J."/>
            <person name="Wang G."/>
            <person name="Cheng J."/>
            <person name="Tian M."/>
            <person name="Pan X."/>
            <person name="Warren A."/>
            <person name="Jiang C."/>
            <person name="Yuan D."/>
            <person name="Miao W."/>
        </authorList>
    </citation>
    <scope>NUCLEOTIDE SEQUENCE [LARGE SCALE GENOMIC DNA]</scope>
    <source>
        <strain evidence="7">36N120E</strain>
    </source>
</reference>
<dbReference type="Gene3D" id="1.25.40.20">
    <property type="entry name" value="Ankyrin repeat-containing domain"/>
    <property type="match status" value="1"/>
</dbReference>
<feature type="region of interest" description="Disordered" evidence="5">
    <location>
        <begin position="959"/>
        <end position="979"/>
    </location>
</feature>
<dbReference type="InParanoid" id="A0A0V0QWH5"/>
<keyword evidence="2" id="KW-0677">Repeat</keyword>
<feature type="compositionally biased region" description="Basic residues" evidence="5">
    <location>
        <begin position="1057"/>
        <end position="1067"/>
    </location>
</feature>
<dbReference type="InterPro" id="IPR036770">
    <property type="entry name" value="Ankyrin_rpt-contain_sf"/>
</dbReference>
<sequence>MLIQQQPKIVDSIQNNEITYEDCDRLNYASSKIDELPSSFLELRQTVKEINLSDNLFIQFPEDLAGFGKLKVLKMDKNLLTFLPQQIGFLRNLEVLTISNNFIQELPPTLKNLNNLLLLNVGCNNLVKFGKEVTSLKNLRTLYIYKNNFTELPNSFHQLTNLAELSLDWFRFASPTLPVLQMNKDVLQKIQRLSQNLYNQQMQVENSQAEIEKLQKQGYQQINLNRDNINIQSGQDLNQNQIQGEQKRESFNIGFEEFIKAVSVNKDIQLDKVDGKNRNIIFNAAQYDEVGILLAVNKIHKNLIHQIDKENHTPFSLALQEEMFKSARTLLHLKIDPTKGGGNQGSPLHIAVQKMNQEFVQKILYGGGNANCTDFEQNTPLHIIFSIFGREKQVAAGIAEALLNSGADPNQPNKELWSPLHVAVRRGQSSALRWALQFNKVNQDTGQKLFDFNKRGGQQKWSLSHIAANYGNLEVLEVLSEANAYMFSCTKNFQTPRNVALQSLILYKIMRKYEEKWILLNILSQQSQYDNYKLIDENDRSVQNLNSMIKQTMEKKAEFLKQNAKDYILAFSTNKDKMMEARASNPFEQLIKENDDIWDPENEIQQMTTEGDQETMDVEEFDVSERKQEGNNVKNNAILLSRNVRPVQNQIVNIEKKNREVFEGELNEELNFDLAQIKSLSVESFITELKRISGLVAENEAISLGEKLKLINYLKIIHLRITQKQVRFYSEVLPINIYIINEFFYNQEDRMSKERIQLIPKIFQKMIEKLMFRYNQLSELQEEDSYSRFAGYSKFDNNKGQVQILMQNLIQNLGFWNFKLCQNTLMEVFTMLDYKTIPKISISTSKFQSNINQNKKDQEKEKDKFRNHVYHDKLLSDYEAFQQYLYLNYNMKLNNEEITIKMSKKIDQENQNLQRLKNRRSISFQDFQRKNNKNTANSACDGRRNSISQEDISISYNDNNCFNNSRNQQQKKQQFKLQNDEDISNSKLNFKKHPQKQEIQSQIDNTFSLGEENVEDDDFGHSMGDFLQIQKSNSVHSAEDGHKKQYKKYFHNQNNHKNSHINHHNHHNYNEHNKNKHNKHSENSEKQHNLSNQSFNFSKNKQQSVMKANIGDFDLKSIDMKEFIRINKSEKN</sequence>
<dbReference type="SMART" id="SM00369">
    <property type="entry name" value="LRR_TYP"/>
    <property type="match status" value="3"/>
</dbReference>
<dbReference type="PANTHER" id="PTHR48051:SF54">
    <property type="entry name" value="LEUCINE-RICH REPEAT-CONTAINING PROTEIN"/>
    <property type="match status" value="1"/>
</dbReference>
<dbReference type="InterPro" id="IPR055414">
    <property type="entry name" value="LRR_R13L4/SHOC2-like"/>
</dbReference>
<evidence type="ECO:0000256" key="1">
    <source>
        <dbReference type="ARBA" id="ARBA00022614"/>
    </source>
</evidence>
<evidence type="ECO:0000256" key="4">
    <source>
        <dbReference type="SAM" id="Coils"/>
    </source>
</evidence>
<proteinExistence type="predicted"/>
<evidence type="ECO:0000259" key="6">
    <source>
        <dbReference type="Pfam" id="PF23598"/>
    </source>
</evidence>
<feature type="compositionally biased region" description="Low complexity" evidence="5">
    <location>
        <begin position="968"/>
        <end position="977"/>
    </location>
</feature>
<evidence type="ECO:0000313" key="7">
    <source>
        <dbReference type="EMBL" id="KRX06578.1"/>
    </source>
</evidence>
<feature type="coiled-coil region" evidence="4">
    <location>
        <begin position="542"/>
        <end position="570"/>
    </location>
</feature>
<evidence type="ECO:0000256" key="3">
    <source>
        <dbReference type="PROSITE-ProRule" id="PRU00023"/>
    </source>
</evidence>
<keyword evidence="1" id="KW-0433">Leucine-rich repeat</keyword>
<feature type="region of interest" description="Disordered" evidence="5">
    <location>
        <begin position="1054"/>
        <end position="1088"/>
    </location>
</feature>
<dbReference type="InterPro" id="IPR001611">
    <property type="entry name" value="Leu-rich_rpt"/>
</dbReference>
<accession>A0A0V0QWH5</accession>
<keyword evidence="8" id="KW-1185">Reference proteome</keyword>
<dbReference type="Pfam" id="PF12796">
    <property type="entry name" value="Ank_2"/>
    <property type="match status" value="1"/>
</dbReference>
<evidence type="ECO:0000313" key="8">
    <source>
        <dbReference type="Proteomes" id="UP000054937"/>
    </source>
</evidence>
<dbReference type="Proteomes" id="UP000054937">
    <property type="component" value="Unassembled WGS sequence"/>
</dbReference>
<dbReference type="SMART" id="SM00248">
    <property type="entry name" value="ANK"/>
    <property type="match status" value="5"/>
</dbReference>
<feature type="coiled-coil region" evidence="4">
    <location>
        <begin position="190"/>
        <end position="217"/>
    </location>
</feature>
<dbReference type="SUPFAM" id="SSF48403">
    <property type="entry name" value="Ankyrin repeat"/>
    <property type="match status" value="1"/>
</dbReference>
<gene>
    <name evidence="7" type="ORF">PPERSA_13057</name>
</gene>
<dbReference type="EMBL" id="LDAU01000094">
    <property type="protein sequence ID" value="KRX06578.1"/>
    <property type="molecule type" value="Genomic_DNA"/>
</dbReference>
<dbReference type="Gene3D" id="3.80.10.10">
    <property type="entry name" value="Ribonuclease Inhibitor"/>
    <property type="match status" value="1"/>
</dbReference>
<dbReference type="PANTHER" id="PTHR48051">
    <property type="match status" value="1"/>
</dbReference>
<dbReference type="GO" id="GO:0005737">
    <property type="term" value="C:cytoplasm"/>
    <property type="evidence" value="ECO:0007669"/>
    <property type="project" value="TreeGrafter"/>
</dbReference>
<dbReference type="InterPro" id="IPR002110">
    <property type="entry name" value="Ankyrin_rpt"/>
</dbReference>
<dbReference type="Pfam" id="PF23598">
    <property type="entry name" value="LRR_14"/>
    <property type="match status" value="1"/>
</dbReference>